<keyword evidence="3" id="KW-1185">Reference proteome</keyword>
<feature type="coiled-coil region" evidence="1">
    <location>
        <begin position="459"/>
        <end position="505"/>
    </location>
</feature>
<organism evidence="2 3">
    <name type="scientific">Kordiimonas pumila</name>
    <dbReference type="NCBI Taxonomy" id="2161677"/>
    <lineage>
        <taxon>Bacteria</taxon>
        <taxon>Pseudomonadati</taxon>
        <taxon>Pseudomonadota</taxon>
        <taxon>Alphaproteobacteria</taxon>
        <taxon>Kordiimonadales</taxon>
        <taxon>Kordiimonadaceae</taxon>
        <taxon>Kordiimonas</taxon>
    </lineage>
</organism>
<evidence type="ECO:0000256" key="1">
    <source>
        <dbReference type="SAM" id="Coils"/>
    </source>
</evidence>
<accession>A0ABV7D4I0</accession>
<dbReference type="EMBL" id="JBHRSL010000005">
    <property type="protein sequence ID" value="MFC3051909.1"/>
    <property type="molecule type" value="Genomic_DNA"/>
</dbReference>
<gene>
    <name evidence="2" type="ORF">ACFOKA_08330</name>
</gene>
<evidence type="ECO:0000313" key="2">
    <source>
        <dbReference type="EMBL" id="MFC3051909.1"/>
    </source>
</evidence>
<dbReference type="RefSeq" id="WP_194214255.1">
    <property type="nucleotide sequence ID" value="NZ_CP061205.1"/>
</dbReference>
<comment type="caution">
    <text evidence="2">The sequence shown here is derived from an EMBL/GenBank/DDBJ whole genome shotgun (WGS) entry which is preliminary data.</text>
</comment>
<reference evidence="3" key="1">
    <citation type="journal article" date="2019" name="Int. J. Syst. Evol. Microbiol.">
        <title>The Global Catalogue of Microorganisms (GCM) 10K type strain sequencing project: providing services to taxonomists for standard genome sequencing and annotation.</title>
        <authorList>
            <consortium name="The Broad Institute Genomics Platform"/>
            <consortium name="The Broad Institute Genome Sequencing Center for Infectious Disease"/>
            <person name="Wu L."/>
            <person name="Ma J."/>
        </authorList>
    </citation>
    <scope>NUCLEOTIDE SEQUENCE [LARGE SCALE GENOMIC DNA]</scope>
    <source>
        <strain evidence="3">KCTC 62164</strain>
    </source>
</reference>
<dbReference type="PROSITE" id="PS51257">
    <property type="entry name" value="PROKAR_LIPOPROTEIN"/>
    <property type="match status" value="1"/>
</dbReference>
<evidence type="ECO:0008006" key="4">
    <source>
        <dbReference type="Google" id="ProtNLM"/>
    </source>
</evidence>
<dbReference type="Proteomes" id="UP001595444">
    <property type="component" value="Unassembled WGS sequence"/>
</dbReference>
<name>A0ABV7D4I0_9PROT</name>
<proteinExistence type="predicted"/>
<evidence type="ECO:0000313" key="3">
    <source>
        <dbReference type="Proteomes" id="UP001595444"/>
    </source>
</evidence>
<protein>
    <recommendedName>
        <fullName evidence="4">HEAT repeat domain-containing protein</fullName>
    </recommendedName>
</protein>
<keyword evidence="1" id="KW-0175">Coiled coil</keyword>
<sequence>MLLKKHLKWLTSLSFALLFGCNEKDHVQGQPVDLITAVLEESLTDIPDWQDNDALTKSMLYSYMAAEQCTKAVEVTKFLLNPKNKDTLDHVSAAKKHQQLTAGFKVFPPRRTPGPCFDDVAKTIYGNMEVFLPTYLDAASGVLEEIAETYRRFGEDEKAEGALSLIHTLPWPIQDGVQTKRSSYRSLLPQVTAFYDRGEKDQAVSLLKKIWFDELPNYQAPSGYELEYVAREALRLREYALYFKMIEGYEKSKWVNVNSNIYTKDALLHAPTDIAYKIVALSDPKNRSKSKLPIFFEKYAYENPSNIKEIAPNLFKWIMDPLRRARAQAFYGGWLGHGGDTDGKAWCETAPKTAKLAEKYGSKPDEFHEHHLIRALGFCAFGTGGISSVQALAEQRFSNKYKSAIAGGASVMALHDQDWDNFTELLKLTINTDEQHLAWLNLLNIVQNNHSYTVPVSVVKLLNEQIKRHKKQLARTQLQKLQFLISPYSEQIELLTNQLKSAQENEQHKLRLKLASTIHQSGDKAAAMEILEELSEQALMSQNPQQLIDVISNIGQMGSWPRAVSILKKAKDPNFRAQASILLLTIVDTPLKILN</sequence>